<name>A0A0R3CAG7_9BRAD</name>
<gene>
    <name evidence="1" type="ORF">AOQ72_20840</name>
</gene>
<evidence type="ECO:0000313" key="2">
    <source>
        <dbReference type="Proteomes" id="UP000051380"/>
    </source>
</evidence>
<reference evidence="1 2" key="1">
    <citation type="submission" date="2015-09" db="EMBL/GenBank/DDBJ databases">
        <title>Draft Genome Sequence of the Strain BR 3267 (Bradyrhizobium yuanmingense) recommended as inoculant for cowpea in Brazil.</title>
        <authorList>
            <person name="Simoes-Araujo J.L."/>
            <person name="Zilli J.E."/>
        </authorList>
    </citation>
    <scope>NUCLEOTIDE SEQUENCE [LARGE SCALE GENOMIC DNA]</scope>
    <source>
        <strain evidence="1 2">BR3267</strain>
    </source>
</reference>
<accession>A0A0R3CAG7</accession>
<dbReference type="OrthoDB" id="8243430at2"/>
<evidence type="ECO:0000313" key="1">
    <source>
        <dbReference type="EMBL" id="KRP94648.1"/>
    </source>
</evidence>
<sequence>MTRGMKLMSRMVAATRRALAMYDLDRCCAIWWLYRLHFGFTSDVMLGLAAVTVAQKRSPCGI</sequence>
<comment type="caution">
    <text evidence="1">The sequence shown here is derived from an EMBL/GenBank/DDBJ whole genome shotgun (WGS) entry which is preliminary data.</text>
</comment>
<proteinExistence type="predicted"/>
<dbReference type="Proteomes" id="UP000051380">
    <property type="component" value="Unassembled WGS sequence"/>
</dbReference>
<organism evidence="1 2">
    <name type="scientific">Bradyrhizobium yuanmingense</name>
    <dbReference type="NCBI Taxonomy" id="108015"/>
    <lineage>
        <taxon>Bacteria</taxon>
        <taxon>Pseudomonadati</taxon>
        <taxon>Pseudomonadota</taxon>
        <taxon>Alphaproteobacteria</taxon>
        <taxon>Hyphomicrobiales</taxon>
        <taxon>Nitrobacteraceae</taxon>
        <taxon>Bradyrhizobium</taxon>
    </lineage>
</organism>
<dbReference type="EMBL" id="LJYF01000029">
    <property type="protein sequence ID" value="KRP94648.1"/>
    <property type="molecule type" value="Genomic_DNA"/>
</dbReference>
<dbReference type="AlphaFoldDB" id="A0A0R3CAG7"/>
<protein>
    <submittedName>
        <fullName evidence="1">Uncharacterized protein</fullName>
    </submittedName>
</protein>